<sequence length="146" mass="16128">MRIHALPEDVLARARGWAGTDEFHELLESPGAPLRCCLRRAGVGEPLVLFRYAPSAGRGPYEEVGPVFAHMLPCGGLESADVFPEAFAHNRRLLRTYTADGRIHGGEIAEPEELNERIEELLNNPLVAEVQVRSASHGCYLFHITT</sequence>
<name>A0ABP3DPI2_9PSEU</name>
<reference evidence="2" key="1">
    <citation type="journal article" date="2019" name="Int. J. Syst. Evol. Microbiol.">
        <title>The Global Catalogue of Microorganisms (GCM) 10K type strain sequencing project: providing services to taxonomists for standard genome sequencing and annotation.</title>
        <authorList>
            <consortium name="The Broad Institute Genomics Platform"/>
            <consortium name="The Broad Institute Genome Sequencing Center for Infectious Disease"/>
            <person name="Wu L."/>
            <person name="Ma J."/>
        </authorList>
    </citation>
    <scope>NUCLEOTIDE SEQUENCE [LARGE SCALE GENOMIC DNA]</scope>
    <source>
        <strain evidence="2">JCM 3380</strain>
    </source>
</reference>
<gene>
    <name evidence="1" type="ORF">GCM10010492_42210</name>
</gene>
<keyword evidence="2" id="KW-1185">Reference proteome</keyword>
<protein>
    <submittedName>
        <fullName evidence="1">DUF1203 domain-containing protein</fullName>
    </submittedName>
</protein>
<dbReference type="InterPro" id="IPR009593">
    <property type="entry name" value="DUF1203"/>
</dbReference>
<dbReference type="RefSeq" id="WP_343935557.1">
    <property type="nucleotide sequence ID" value="NZ_BAAABU010000009.1"/>
</dbReference>
<proteinExistence type="predicted"/>
<evidence type="ECO:0000313" key="2">
    <source>
        <dbReference type="Proteomes" id="UP001500416"/>
    </source>
</evidence>
<dbReference type="Pfam" id="PF06718">
    <property type="entry name" value="DUF1203"/>
    <property type="match status" value="1"/>
</dbReference>
<accession>A0ABP3DPI2</accession>
<dbReference type="EMBL" id="BAAABU010000009">
    <property type="protein sequence ID" value="GAA0238607.1"/>
    <property type="molecule type" value="Genomic_DNA"/>
</dbReference>
<evidence type="ECO:0000313" key="1">
    <source>
        <dbReference type="EMBL" id="GAA0238607.1"/>
    </source>
</evidence>
<comment type="caution">
    <text evidence="1">The sequence shown here is derived from an EMBL/GenBank/DDBJ whole genome shotgun (WGS) entry which is preliminary data.</text>
</comment>
<dbReference type="Proteomes" id="UP001500416">
    <property type="component" value="Unassembled WGS sequence"/>
</dbReference>
<dbReference type="PIRSF" id="PIRSF034110">
    <property type="entry name" value="DUF1203"/>
    <property type="match status" value="1"/>
</dbReference>
<organism evidence="1 2">
    <name type="scientific">Saccharothrix mutabilis subsp. mutabilis</name>
    <dbReference type="NCBI Taxonomy" id="66855"/>
    <lineage>
        <taxon>Bacteria</taxon>
        <taxon>Bacillati</taxon>
        <taxon>Actinomycetota</taxon>
        <taxon>Actinomycetes</taxon>
        <taxon>Pseudonocardiales</taxon>
        <taxon>Pseudonocardiaceae</taxon>
        <taxon>Saccharothrix</taxon>
    </lineage>
</organism>